<keyword evidence="1" id="KW-0472">Membrane</keyword>
<sequence>MRHPVGAQDLPGGRGSTDRNVALLVGAVAAIVAVYISFDIRSHFEIIPSRFRKNLKMLQCEIREDYCGRTPDP</sequence>
<evidence type="ECO:0000313" key="2">
    <source>
        <dbReference type="EMBL" id="SJM27910.1"/>
    </source>
</evidence>
<feature type="transmembrane region" description="Helical" evidence="1">
    <location>
        <begin position="20"/>
        <end position="38"/>
    </location>
</feature>
<dbReference type="EMBL" id="FUIG01000002">
    <property type="protein sequence ID" value="SJM27910.1"/>
    <property type="molecule type" value="Genomic_DNA"/>
</dbReference>
<accession>A0A2P9A9W6</accession>
<dbReference type="AlphaFoldDB" id="A0A2P9A9W6"/>
<gene>
    <name evidence="2" type="ORF">BQ8482_100106</name>
</gene>
<reference evidence="3" key="1">
    <citation type="submission" date="2016-12" db="EMBL/GenBank/DDBJ databases">
        <authorList>
            <person name="Brunel B."/>
        </authorList>
    </citation>
    <scope>NUCLEOTIDE SEQUENCE [LARGE SCALE GENOMIC DNA]</scope>
</reference>
<keyword evidence="1" id="KW-0812">Transmembrane</keyword>
<evidence type="ECO:0000313" key="3">
    <source>
        <dbReference type="Proteomes" id="UP000245698"/>
    </source>
</evidence>
<organism evidence="2 3">
    <name type="scientific">Mesorhizobium delmotii</name>
    <dbReference type="NCBI Taxonomy" id="1631247"/>
    <lineage>
        <taxon>Bacteria</taxon>
        <taxon>Pseudomonadati</taxon>
        <taxon>Pseudomonadota</taxon>
        <taxon>Alphaproteobacteria</taxon>
        <taxon>Hyphomicrobiales</taxon>
        <taxon>Phyllobacteriaceae</taxon>
        <taxon>Mesorhizobium</taxon>
    </lineage>
</organism>
<name>A0A2P9A9W6_9HYPH</name>
<evidence type="ECO:0000256" key="1">
    <source>
        <dbReference type="SAM" id="Phobius"/>
    </source>
</evidence>
<proteinExistence type="predicted"/>
<dbReference type="Proteomes" id="UP000245698">
    <property type="component" value="Unassembled WGS sequence"/>
</dbReference>
<keyword evidence="3" id="KW-1185">Reference proteome</keyword>
<protein>
    <submittedName>
        <fullName evidence="2">Uncharacterized protein</fullName>
    </submittedName>
</protein>
<keyword evidence="1" id="KW-1133">Transmembrane helix</keyword>